<name>A0A6G9CYX4_RHOER</name>
<feature type="compositionally biased region" description="Pro residues" evidence="1">
    <location>
        <begin position="214"/>
        <end position="227"/>
    </location>
</feature>
<feature type="compositionally biased region" description="Basic and acidic residues" evidence="1">
    <location>
        <begin position="283"/>
        <end position="292"/>
    </location>
</feature>
<dbReference type="EMBL" id="CP050124">
    <property type="protein sequence ID" value="QIP42098.1"/>
    <property type="molecule type" value="Genomic_DNA"/>
</dbReference>
<evidence type="ECO:0000313" key="3">
    <source>
        <dbReference type="Proteomes" id="UP000502345"/>
    </source>
</evidence>
<protein>
    <submittedName>
        <fullName evidence="2">Uncharacterized protein</fullName>
    </submittedName>
</protein>
<dbReference type="AlphaFoldDB" id="A0A6G9CYX4"/>
<feature type="compositionally biased region" description="Basic and acidic residues" evidence="1">
    <location>
        <begin position="301"/>
        <end position="348"/>
    </location>
</feature>
<accession>A0A6G9CYX4</accession>
<gene>
    <name evidence="2" type="ORF">G9444_4855</name>
</gene>
<dbReference type="Pfam" id="PF21997">
    <property type="entry name" value="DUF6928"/>
    <property type="match status" value="1"/>
</dbReference>
<dbReference type="Proteomes" id="UP000502345">
    <property type="component" value="Chromosome"/>
</dbReference>
<sequence>MAARVSTIWFLGGADARTELSRYPQPDQTEALKIAMSLYPDKEFESLGPQPLSMAATVSPGYVFVGAYGRVSVVCSSELSTFVPSKLPDSWHLSAEGGSTLLISSVPETAQGSFALWEDGELRRSFSAIPIDIVENLGIPQTWELEFWAGNHPLRYPPGILPDPQSLPFHPQQFAESANLEWLGFRYTGAPREHELDTTQILLWGFKIHRPGEAPKPAPPAPAPMPEQAPTEVPMPENMPPIHDAPVAKPRGPPRSVLRLQVAPSSLTGSRGYRCDPPERYADYRAVDHPSPDGDGSPAPDGRRKSAYRNDIDDNRQEHVHVAQRDTERRDGTGREHGCEHRHRDSGEPGRAVLSHRPVLTRS</sequence>
<proteinExistence type="predicted"/>
<feature type="region of interest" description="Disordered" evidence="1">
    <location>
        <begin position="212"/>
        <end position="255"/>
    </location>
</feature>
<evidence type="ECO:0000313" key="2">
    <source>
        <dbReference type="EMBL" id="QIP42098.1"/>
    </source>
</evidence>
<organism evidence="2 3">
    <name type="scientific">Rhodococcus erythropolis</name>
    <name type="common">Arthrobacter picolinophilus</name>
    <dbReference type="NCBI Taxonomy" id="1833"/>
    <lineage>
        <taxon>Bacteria</taxon>
        <taxon>Bacillati</taxon>
        <taxon>Actinomycetota</taxon>
        <taxon>Actinomycetes</taxon>
        <taxon>Mycobacteriales</taxon>
        <taxon>Nocardiaceae</taxon>
        <taxon>Rhodococcus</taxon>
        <taxon>Rhodococcus erythropolis group</taxon>
    </lineage>
</organism>
<evidence type="ECO:0000256" key="1">
    <source>
        <dbReference type="SAM" id="MobiDB-lite"/>
    </source>
</evidence>
<dbReference type="InterPro" id="IPR053847">
    <property type="entry name" value="DUF6928"/>
</dbReference>
<reference evidence="2 3" key="1">
    <citation type="submission" date="2020-03" db="EMBL/GenBank/DDBJ databases">
        <title>Screen low temperature-resistant strains for efficient degradation of petroleum hydrocarbons under the low temperature.</title>
        <authorList>
            <person name="Wang Y."/>
            <person name="Chen J."/>
        </authorList>
    </citation>
    <scope>NUCLEOTIDE SEQUENCE [LARGE SCALE GENOMIC DNA]</scope>
    <source>
        <strain evidence="2 3">KB1</strain>
    </source>
</reference>
<feature type="region of interest" description="Disordered" evidence="1">
    <location>
        <begin position="283"/>
        <end position="363"/>
    </location>
</feature>